<dbReference type="GO" id="GO:0045179">
    <property type="term" value="C:apical cortex"/>
    <property type="evidence" value="ECO:0007669"/>
    <property type="project" value="UniProtKB-ARBA"/>
</dbReference>
<dbReference type="Pfam" id="PF00008">
    <property type="entry name" value="EGF"/>
    <property type="match status" value="6"/>
</dbReference>
<organism evidence="19 20">
    <name type="scientific">Trichonephila clavata</name>
    <name type="common">Joro spider</name>
    <name type="synonym">Nephila clavata</name>
    <dbReference type="NCBI Taxonomy" id="2740835"/>
    <lineage>
        <taxon>Eukaryota</taxon>
        <taxon>Metazoa</taxon>
        <taxon>Ecdysozoa</taxon>
        <taxon>Arthropoda</taxon>
        <taxon>Chelicerata</taxon>
        <taxon>Arachnida</taxon>
        <taxon>Araneae</taxon>
        <taxon>Araneomorphae</taxon>
        <taxon>Entelegynae</taxon>
        <taxon>Araneoidea</taxon>
        <taxon>Nephilidae</taxon>
        <taxon>Trichonephila</taxon>
    </lineage>
</organism>
<feature type="disulfide bond" evidence="12">
    <location>
        <begin position="319"/>
        <end position="328"/>
    </location>
</feature>
<dbReference type="FunFam" id="2.10.25.10:FF:000066">
    <property type="entry name" value="FAT atypical cadherin 4"/>
    <property type="match status" value="1"/>
</dbReference>
<dbReference type="GO" id="GO:0048056">
    <property type="term" value="P:R3/R4 cell differentiation"/>
    <property type="evidence" value="ECO:0007669"/>
    <property type="project" value="UniProtKB-ARBA"/>
</dbReference>
<keyword evidence="20" id="KW-1185">Reference proteome</keyword>
<dbReference type="InterPro" id="IPR001774">
    <property type="entry name" value="DSL"/>
</dbReference>
<dbReference type="FunFam" id="2.10.25.10:FF:000095">
    <property type="entry name" value="Notch, isoform B"/>
    <property type="match status" value="1"/>
</dbReference>
<sequence length="753" mass="83485">MGRLYLKSITATALLLIFVAVFPQRVKSSQGIFELDLESFENSDGREISGGCCSGRPRANGSCPGNCTVYLHFCIQHYQAVVDVKTSCTFFAFQTSLLVRNISGSYNVHNQKMTVDLPFTWPGQFNMVVEAWHPPEEKDSGRNLVEQFVAQRQLGVGSKWTEDTLFTSRSTLRIKYRVVCKPHYYGSQCEKICRDRDDKFGHFYCAEDGTLQCLPGWGDNTTYCNKALCDRECIHGQCDGTTPNKCRCQVGWTGPVCEICMTHPGCVHGRCNIPNQCLCDEGWGGLLCNQDLNYCTNHKPCQHGGTCTNTGQGNYTCSCSSDFMGRDCEISKDPCIHNPCENGGSCENPVEGQYICKCATGYFGQHCETWANICAENTCVNGGSCIQDPNGFICSCPVGYKGLLCEEIDENNCQVYPCLNGGICVNSSNSFQCICKQGTSGSRCENAAHCSSNSCKNGGTCVELQDNITCICPSGFSGRYCQFNHNKCSLNPCANGATCYNLLDGYKCECAAGYFGQNCNLFDPCVSSPCLNGASCQRTEKGFICQCLSGYRGDRCHLTEINWNEFPSVASNVSHRISKEEAEKNKVDVVLIATLSCVFVVVILIIVCLIWCLLRRRRCHRQQVDKPQYAKDCDFDVEEERLQNERNAMHMNYKQCDMPQKIVNELDRVPAKLINEAQPKVLNNEVNNKKIPDKSLKCSTKTLQKIDNTSGSSVSCHSSQDYPPCHSGGIYVIEDHLMSHPGLNKEDILATEV</sequence>
<dbReference type="AlphaFoldDB" id="A0A8X6M0M8"/>
<feature type="disulfide bond" evidence="12">
    <location>
        <begin position="547"/>
        <end position="556"/>
    </location>
</feature>
<dbReference type="FunFam" id="2.10.25.10:FF:000064">
    <property type="entry name" value="Delta-like protein"/>
    <property type="match status" value="1"/>
</dbReference>
<dbReference type="GO" id="GO:0042063">
    <property type="term" value="P:gliogenesis"/>
    <property type="evidence" value="ECO:0007669"/>
    <property type="project" value="UniProtKB-ARBA"/>
</dbReference>
<keyword evidence="10 12" id="KW-1015">Disulfide bond</keyword>
<dbReference type="InterPro" id="IPR051022">
    <property type="entry name" value="Notch_Cell-Fate_Det"/>
</dbReference>
<feature type="transmembrane region" description="Helical" evidence="15">
    <location>
        <begin position="589"/>
        <end position="614"/>
    </location>
</feature>
<keyword evidence="8 14" id="KW-1133">Transmembrane helix</keyword>
<evidence type="ECO:0000256" key="13">
    <source>
        <dbReference type="PROSITE-ProRule" id="PRU00377"/>
    </source>
</evidence>
<feature type="domain" description="EGF-like" evidence="17">
    <location>
        <begin position="370"/>
        <end position="406"/>
    </location>
</feature>
<comment type="caution">
    <text evidence="12">Lacks conserved residue(s) required for the propagation of feature annotation.</text>
</comment>
<evidence type="ECO:0000256" key="16">
    <source>
        <dbReference type="SAM" id="SignalP"/>
    </source>
</evidence>
<dbReference type="GO" id="GO:0007219">
    <property type="term" value="P:Notch signaling pathway"/>
    <property type="evidence" value="ECO:0007669"/>
    <property type="project" value="InterPro"/>
</dbReference>
<dbReference type="GO" id="GO:0046331">
    <property type="term" value="P:lateral inhibition"/>
    <property type="evidence" value="ECO:0007669"/>
    <property type="project" value="UniProtKB-ARBA"/>
</dbReference>
<dbReference type="FunFam" id="2.10.25.140:FF:000001">
    <property type="entry name" value="Delta-like protein"/>
    <property type="match status" value="1"/>
</dbReference>
<feature type="disulfide bond" evidence="13">
    <location>
        <begin position="180"/>
        <end position="189"/>
    </location>
</feature>
<dbReference type="PROSITE" id="PS51051">
    <property type="entry name" value="DSL"/>
    <property type="match status" value="1"/>
</dbReference>
<evidence type="ECO:0000313" key="20">
    <source>
        <dbReference type="Proteomes" id="UP000887116"/>
    </source>
</evidence>
<dbReference type="PROSITE" id="PS00010">
    <property type="entry name" value="ASX_HYDROXYL"/>
    <property type="match status" value="2"/>
</dbReference>
<gene>
    <name evidence="19" type="primary">Dll4</name>
    <name evidence="19" type="ORF">TNCT_80512</name>
</gene>
<dbReference type="GO" id="GO:0043208">
    <property type="term" value="F:glycosphingolipid binding"/>
    <property type="evidence" value="ECO:0007669"/>
    <property type="project" value="UniProtKB-ARBA"/>
</dbReference>
<dbReference type="GO" id="GO:0016318">
    <property type="term" value="P:ommatidial rotation"/>
    <property type="evidence" value="ECO:0007669"/>
    <property type="project" value="UniProtKB-ARBA"/>
</dbReference>
<proteinExistence type="predicted"/>
<feature type="disulfide bond" evidence="13">
    <location>
        <begin position="193"/>
        <end position="205"/>
    </location>
</feature>
<feature type="disulfide bond" evidence="12">
    <location>
        <begin position="472"/>
        <end position="481"/>
    </location>
</feature>
<dbReference type="SUPFAM" id="SSF57184">
    <property type="entry name" value="Growth factor receptor domain"/>
    <property type="match status" value="2"/>
</dbReference>
<dbReference type="GO" id="GO:0005509">
    <property type="term" value="F:calcium ion binding"/>
    <property type="evidence" value="ECO:0007669"/>
    <property type="project" value="InterPro"/>
</dbReference>
<keyword evidence="9 14" id="KW-0472">Membrane</keyword>
<dbReference type="EMBL" id="BMAO01008945">
    <property type="protein sequence ID" value="GFR27627.1"/>
    <property type="molecule type" value="Genomic_DNA"/>
</dbReference>
<comment type="subcellular location">
    <subcellularLocation>
        <location evidence="1 14">Membrane</location>
        <topology evidence="1 14">Single-pass type I membrane protein</topology>
    </subcellularLocation>
</comment>
<evidence type="ECO:0000256" key="7">
    <source>
        <dbReference type="ARBA" id="ARBA00022782"/>
    </source>
</evidence>
<dbReference type="PANTHER" id="PTHR24049">
    <property type="entry name" value="CRUMBS FAMILY MEMBER"/>
    <property type="match status" value="1"/>
</dbReference>
<dbReference type="CDD" id="cd00054">
    <property type="entry name" value="EGF_CA"/>
    <property type="match status" value="7"/>
</dbReference>
<evidence type="ECO:0000256" key="6">
    <source>
        <dbReference type="ARBA" id="ARBA00022737"/>
    </source>
</evidence>
<feature type="chain" id="PRO_5036480104" description="Delta-like protein" evidence="16">
    <location>
        <begin position="29"/>
        <end position="753"/>
    </location>
</feature>
<dbReference type="Gene3D" id="2.60.40.3510">
    <property type="match status" value="1"/>
</dbReference>
<dbReference type="Pfam" id="PF07657">
    <property type="entry name" value="MNNL"/>
    <property type="match status" value="1"/>
</dbReference>
<keyword evidence="5 14" id="KW-0732">Signal</keyword>
<feature type="signal peptide" evidence="16">
    <location>
        <begin position="1"/>
        <end position="28"/>
    </location>
</feature>
<evidence type="ECO:0000259" key="17">
    <source>
        <dbReference type="PROSITE" id="PS50026"/>
    </source>
</evidence>
<dbReference type="GO" id="GO:0030718">
    <property type="term" value="P:germ-line stem cell population maintenance"/>
    <property type="evidence" value="ECO:0007669"/>
    <property type="project" value="UniProtKB-ARBA"/>
</dbReference>
<feature type="disulfide bond" evidence="12">
    <location>
        <begin position="510"/>
        <end position="519"/>
    </location>
</feature>
<feature type="disulfide bond" evidence="12">
    <location>
        <begin position="396"/>
        <end position="405"/>
    </location>
</feature>
<dbReference type="FunFam" id="2.10.25.10:FF:000173">
    <property type="entry name" value="Neurogenic locus notch protein 2"/>
    <property type="match status" value="1"/>
</dbReference>
<dbReference type="GO" id="GO:0048018">
    <property type="term" value="F:receptor ligand activity"/>
    <property type="evidence" value="ECO:0007669"/>
    <property type="project" value="UniProtKB-ARBA"/>
</dbReference>
<dbReference type="InterPro" id="IPR000152">
    <property type="entry name" value="EGF-type_Asp/Asn_hydroxyl_site"/>
</dbReference>
<dbReference type="GO" id="GO:0000902">
    <property type="term" value="P:cell morphogenesis"/>
    <property type="evidence" value="ECO:0007669"/>
    <property type="project" value="UniProtKB-ARBA"/>
</dbReference>
<dbReference type="GO" id="GO:0050769">
    <property type="term" value="P:positive regulation of neurogenesis"/>
    <property type="evidence" value="ECO:0007669"/>
    <property type="project" value="UniProtKB-ARBA"/>
</dbReference>
<evidence type="ECO:0000256" key="4">
    <source>
        <dbReference type="ARBA" id="ARBA00022692"/>
    </source>
</evidence>
<feature type="domain" description="EGF-like" evidence="17">
    <location>
        <begin position="331"/>
        <end position="368"/>
    </location>
</feature>
<feature type="domain" description="EGF-like" evidence="17">
    <location>
        <begin position="446"/>
        <end position="482"/>
    </location>
</feature>
<dbReference type="InterPro" id="IPR001881">
    <property type="entry name" value="EGF-like_Ca-bd_dom"/>
</dbReference>
<evidence type="ECO:0000256" key="8">
    <source>
        <dbReference type="ARBA" id="ARBA00022989"/>
    </source>
</evidence>
<evidence type="ECO:0000256" key="12">
    <source>
        <dbReference type="PROSITE-ProRule" id="PRU00076"/>
    </source>
</evidence>
<dbReference type="Gene3D" id="2.10.25.10">
    <property type="entry name" value="Laminin"/>
    <property type="match status" value="8"/>
</dbReference>
<dbReference type="GO" id="GO:0048666">
    <property type="term" value="P:neuron development"/>
    <property type="evidence" value="ECO:0007669"/>
    <property type="project" value="UniProtKB-ARBA"/>
</dbReference>
<evidence type="ECO:0000256" key="5">
    <source>
        <dbReference type="ARBA" id="ARBA00022729"/>
    </source>
</evidence>
<dbReference type="FunFam" id="2.10.25.10:FF:000012">
    <property type="entry name" value="Delta-like protein"/>
    <property type="match status" value="2"/>
</dbReference>
<keyword evidence="3 12" id="KW-0245">EGF-like domain</keyword>
<keyword evidence="6 14" id="KW-0677">Repeat</keyword>
<feature type="disulfide bond" evidence="12">
    <location>
        <begin position="248"/>
        <end position="257"/>
    </location>
</feature>
<evidence type="ECO:0000313" key="19">
    <source>
        <dbReference type="EMBL" id="GFR27627.1"/>
    </source>
</evidence>
<feature type="domain" description="EGF-like" evidence="17">
    <location>
        <begin position="409"/>
        <end position="445"/>
    </location>
</feature>
<evidence type="ECO:0000256" key="1">
    <source>
        <dbReference type="ARBA" id="ARBA00004479"/>
    </source>
</evidence>
<feature type="domain" description="DSL" evidence="18">
    <location>
        <begin position="178"/>
        <end position="222"/>
    </location>
</feature>
<dbReference type="PROSITE" id="PS00022">
    <property type="entry name" value="EGF_1"/>
    <property type="match status" value="8"/>
</dbReference>
<evidence type="ECO:0000256" key="11">
    <source>
        <dbReference type="ARBA" id="ARBA00023180"/>
    </source>
</evidence>
<evidence type="ECO:0000256" key="9">
    <source>
        <dbReference type="ARBA" id="ARBA00023136"/>
    </source>
</evidence>
<feature type="disulfide bond" evidence="12">
    <location>
        <begin position="358"/>
        <end position="367"/>
    </location>
</feature>
<dbReference type="Proteomes" id="UP000887116">
    <property type="component" value="Unassembled WGS sequence"/>
</dbReference>
<dbReference type="InterPro" id="IPR000742">
    <property type="entry name" value="EGF"/>
</dbReference>
<protein>
    <recommendedName>
        <fullName evidence="14">Delta-like protein</fullName>
    </recommendedName>
</protein>
<keyword evidence="2 14" id="KW-0217">Developmental protein</keyword>
<name>A0A8X6M0M8_TRICU</name>
<feature type="domain" description="EGF-like" evidence="17">
    <location>
        <begin position="521"/>
        <end position="557"/>
    </location>
</feature>
<dbReference type="FunFam" id="2.10.25.10:FF:000230">
    <property type="entry name" value="Delta-like protein"/>
    <property type="match status" value="1"/>
</dbReference>
<keyword evidence="4 14" id="KW-0812">Transmembrane</keyword>
<dbReference type="InterPro" id="IPR013032">
    <property type="entry name" value="EGF-like_CS"/>
</dbReference>
<dbReference type="GO" id="GO:0016330">
    <property type="term" value="P:second mitotic wave involved in compound eye morphogenesis"/>
    <property type="evidence" value="ECO:0007669"/>
    <property type="project" value="UniProtKB-ARBA"/>
</dbReference>
<evidence type="ECO:0000256" key="14">
    <source>
        <dbReference type="RuleBase" id="RU280815"/>
    </source>
</evidence>
<evidence type="ECO:0000256" key="3">
    <source>
        <dbReference type="ARBA" id="ARBA00022536"/>
    </source>
</evidence>
<feature type="domain" description="EGF-like" evidence="17">
    <location>
        <begin position="225"/>
        <end position="258"/>
    </location>
</feature>
<dbReference type="OrthoDB" id="283575at2759"/>
<keyword evidence="11" id="KW-0325">Glycoprotein</keyword>
<dbReference type="Pfam" id="PF21700">
    <property type="entry name" value="EGF_DL_JAG"/>
    <property type="match status" value="1"/>
</dbReference>
<keyword evidence="7" id="KW-0221">Differentiation</keyword>
<dbReference type="SUPFAM" id="SSF57196">
    <property type="entry name" value="EGF/Laminin"/>
    <property type="match status" value="1"/>
</dbReference>
<dbReference type="GO" id="GO:0009986">
    <property type="term" value="C:cell surface"/>
    <property type="evidence" value="ECO:0007669"/>
    <property type="project" value="UniProtKB-ARBA"/>
</dbReference>
<accession>A0A8X6M0M8</accession>
<dbReference type="Pfam" id="PF12661">
    <property type="entry name" value="hEGF"/>
    <property type="match status" value="1"/>
</dbReference>
<dbReference type="PROSITE" id="PS50026">
    <property type="entry name" value="EGF_3"/>
    <property type="match status" value="8"/>
</dbReference>
<dbReference type="Gene3D" id="2.10.25.140">
    <property type="match status" value="1"/>
</dbReference>
<comment type="function">
    <text evidence="14">Putative Notch ligand involved in the mediation of Notch signaling.</text>
</comment>
<evidence type="ECO:0000259" key="18">
    <source>
        <dbReference type="PROSITE" id="PS51051"/>
    </source>
</evidence>
<evidence type="ECO:0000256" key="15">
    <source>
        <dbReference type="SAM" id="Phobius"/>
    </source>
</evidence>
<dbReference type="PROSITE" id="PS01186">
    <property type="entry name" value="EGF_2"/>
    <property type="match status" value="5"/>
</dbReference>
<dbReference type="SMART" id="SM00179">
    <property type="entry name" value="EGF_CA"/>
    <property type="match status" value="7"/>
</dbReference>
<dbReference type="Pfam" id="PF01414">
    <property type="entry name" value="DSL"/>
    <property type="match status" value="1"/>
</dbReference>
<dbReference type="SMART" id="SM00181">
    <property type="entry name" value="EGF"/>
    <property type="match status" value="9"/>
</dbReference>
<feature type="disulfide bond" evidence="12">
    <location>
        <begin position="435"/>
        <end position="444"/>
    </location>
</feature>
<comment type="caution">
    <text evidence="19">The sequence shown here is derived from an EMBL/GenBank/DDBJ whole genome shotgun (WGS) entry which is preliminary data.</text>
</comment>
<evidence type="ECO:0000256" key="10">
    <source>
        <dbReference type="ARBA" id="ARBA00023157"/>
    </source>
</evidence>
<dbReference type="FunFam" id="2.10.25.10:FF:000018">
    <property type="entry name" value="Delta-like 1"/>
    <property type="match status" value="1"/>
</dbReference>
<dbReference type="InterPro" id="IPR009030">
    <property type="entry name" value="Growth_fac_rcpt_cys_sf"/>
</dbReference>
<dbReference type="InterPro" id="IPR011651">
    <property type="entry name" value="Notch_ligand_N"/>
</dbReference>
<feature type="domain" description="EGF-like" evidence="17">
    <location>
        <begin position="291"/>
        <end position="329"/>
    </location>
</feature>
<evidence type="ECO:0000256" key="2">
    <source>
        <dbReference type="ARBA" id="ARBA00022473"/>
    </source>
</evidence>
<reference evidence="19" key="1">
    <citation type="submission" date="2020-07" db="EMBL/GenBank/DDBJ databases">
        <title>Multicomponent nature underlies the extraordinary mechanical properties of spider dragline silk.</title>
        <authorList>
            <person name="Kono N."/>
            <person name="Nakamura H."/>
            <person name="Mori M."/>
            <person name="Yoshida Y."/>
            <person name="Ohtoshi R."/>
            <person name="Malay A.D."/>
            <person name="Moran D.A.P."/>
            <person name="Tomita M."/>
            <person name="Numata K."/>
            <person name="Arakawa K."/>
        </authorList>
    </citation>
    <scope>NUCLEOTIDE SEQUENCE</scope>
</reference>
<dbReference type="SMART" id="SM00051">
    <property type="entry name" value="DSL"/>
    <property type="match status" value="1"/>
</dbReference>
<dbReference type="GO" id="GO:0005886">
    <property type="term" value="C:plasma membrane"/>
    <property type="evidence" value="ECO:0007669"/>
    <property type="project" value="UniProtKB-ARBA"/>
</dbReference>
<feature type="domain" description="EGF-like" evidence="17">
    <location>
        <begin position="484"/>
        <end position="520"/>
    </location>
</feature>